<keyword evidence="5 6" id="KW-0472">Membrane</keyword>
<organism evidence="7 8">
    <name type="scientific">Stichopus japonicus</name>
    <name type="common">Sea cucumber</name>
    <dbReference type="NCBI Taxonomy" id="307972"/>
    <lineage>
        <taxon>Eukaryota</taxon>
        <taxon>Metazoa</taxon>
        <taxon>Echinodermata</taxon>
        <taxon>Eleutherozoa</taxon>
        <taxon>Echinozoa</taxon>
        <taxon>Holothuroidea</taxon>
        <taxon>Aspidochirotacea</taxon>
        <taxon>Aspidochirotida</taxon>
        <taxon>Stichopodidae</taxon>
        <taxon>Apostichopus</taxon>
    </lineage>
</organism>
<dbReference type="Pfam" id="PF04505">
    <property type="entry name" value="CD225"/>
    <property type="match status" value="1"/>
</dbReference>
<feature type="transmembrane region" description="Helical" evidence="6">
    <location>
        <begin position="98"/>
        <end position="126"/>
    </location>
</feature>
<proteinExistence type="inferred from homology"/>
<evidence type="ECO:0000256" key="4">
    <source>
        <dbReference type="ARBA" id="ARBA00022989"/>
    </source>
</evidence>
<evidence type="ECO:0000313" key="7">
    <source>
        <dbReference type="EMBL" id="PIK39860.1"/>
    </source>
</evidence>
<dbReference type="GO" id="GO:0016020">
    <property type="term" value="C:membrane"/>
    <property type="evidence" value="ECO:0007669"/>
    <property type="project" value="UniProtKB-SubCell"/>
</dbReference>
<comment type="caution">
    <text evidence="7">The sequence shown here is derived from an EMBL/GenBank/DDBJ whole genome shotgun (WGS) entry which is preliminary data.</text>
</comment>
<evidence type="ECO:0000256" key="6">
    <source>
        <dbReference type="SAM" id="Phobius"/>
    </source>
</evidence>
<comment type="similarity">
    <text evidence="2">Belongs to the CD225/Dispanin family.</text>
</comment>
<evidence type="ECO:0000256" key="1">
    <source>
        <dbReference type="ARBA" id="ARBA00004370"/>
    </source>
</evidence>
<dbReference type="Proteomes" id="UP000230750">
    <property type="component" value="Unassembled WGS sequence"/>
</dbReference>
<evidence type="ECO:0000313" key="8">
    <source>
        <dbReference type="Proteomes" id="UP000230750"/>
    </source>
</evidence>
<keyword evidence="4 6" id="KW-1133">Transmembrane helix</keyword>
<gene>
    <name evidence="7" type="ORF">BSL78_23302</name>
</gene>
<keyword evidence="8" id="KW-1185">Reference proteome</keyword>
<evidence type="ECO:0000256" key="2">
    <source>
        <dbReference type="ARBA" id="ARBA00006843"/>
    </source>
</evidence>
<dbReference type="InterPro" id="IPR007593">
    <property type="entry name" value="CD225/Dispanin_fam"/>
</dbReference>
<reference evidence="7 8" key="1">
    <citation type="journal article" date="2017" name="PLoS Biol.">
        <title>The sea cucumber genome provides insights into morphological evolution and visceral regeneration.</title>
        <authorList>
            <person name="Zhang X."/>
            <person name="Sun L."/>
            <person name="Yuan J."/>
            <person name="Sun Y."/>
            <person name="Gao Y."/>
            <person name="Zhang L."/>
            <person name="Li S."/>
            <person name="Dai H."/>
            <person name="Hamel J.F."/>
            <person name="Liu C."/>
            <person name="Yu Y."/>
            <person name="Liu S."/>
            <person name="Lin W."/>
            <person name="Guo K."/>
            <person name="Jin S."/>
            <person name="Xu P."/>
            <person name="Storey K.B."/>
            <person name="Huan P."/>
            <person name="Zhang T."/>
            <person name="Zhou Y."/>
            <person name="Zhang J."/>
            <person name="Lin C."/>
            <person name="Li X."/>
            <person name="Xing L."/>
            <person name="Huo D."/>
            <person name="Sun M."/>
            <person name="Wang L."/>
            <person name="Mercier A."/>
            <person name="Li F."/>
            <person name="Yang H."/>
            <person name="Xiang J."/>
        </authorList>
    </citation>
    <scope>NUCLEOTIDE SEQUENCE [LARGE SCALE GENOMIC DNA]</scope>
    <source>
        <strain evidence="7">Shaxun</strain>
        <tissue evidence="7">Muscle</tissue>
    </source>
</reference>
<evidence type="ECO:0000256" key="3">
    <source>
        <dbReference type="ARBA" id="ARBA00022692"/>
    </source>
</evidence>
<accession>A0A2G8JVW2</accession>
<dbReference type="EMBL" id="MRZV01001192">
    <property type="protein sequence ID" value="PIK39860.1"/>
    <property type="molecule type" value="Genomic_DNA"/>
</dbReference>
<dbReference type="AlphaFoldDB" id="A0A2G8JVW2"/>
<sequence length="128" mass="14353">MLEAFKEYREFLNETEEHQSHTIVNPPNLPASEGNGEVVLKIPPTAHLPCPEDYRKRSIITAILCLPAGLVALRWSMKVHERHKDNNRAGAIRASGEAKAWSFVGVVLAFVFWTIVIIVVVIEIVLNI</sequence>
<keyword evidence="3 6" id="KW-0812">Transmembrane</keyword>
<protein>
    <submittedName>
        <fullName evidence="7">Uncharacterized protein</fullName>
    </submittedName>
</protein>
<evidence type="ECO:0000256" key="5">
    <source>
        <dbReference type="ARBA" id="ARBA00023136"/>
    </source>
</evidence>
<name>A0A2G8JVW2_STIJA</name>
<comment type="subcellular location">
    <subcellularLocation>
        <location evidence="1">Membrane</location>
    </subcellularLocation>
</comment>